<organism evidence="1 2">
    <name type="scientific">Aquitalea magnusonii</name>
    <dbReference type="NCBI Taxonomy" id="332411"/>
    <lineage>
        <taxon>Bacteria</taxon>
        <taxon>Pseudomonadati</taxon>
        <taxon>Pseudomonadota</taxon>
        <taxon>Betaproteobacteria</taxon>
        <taxon>Neisseriales</taxon>
        <taxon>Chromobacteriaceae</taxon>
        <taxon>Aquitalea</taxon>
    </lineage>
</organism>
<reference evidence="2" key="3">
    <citation type="journal article" date="2017" name="Plant Physiol. Biochem.">
        <title>Differential oxidative and antioxidative response of duckweed Lemna minor toward plant growth promoting/inhibiting bacteria.</title>
        <authorList>
            <person name="Ishizawa H."/>
            <person name="Kuroda M."/>
            <person name="Morikawa M."/>
            <person name="Ike M."/>
        </authorList>
    </citation>
    <scope>NUCLEOTIDE SEQUENCE [LARGE SCALE GENOMIC DNA]</scope>
    <source>
        <strain evidence="2">H3</strain>
    </source>
</reference>
<proteinExistence type="predicted"/>
<reference evidence="2" key="1">
    <citation type="journal article" date="2017" name="Biotechnol. Biofuels">
        <title>Evaluation of environmental bacterial communities as a factor affecting the growth of duckweed Lemna minor.</title>
        <authorList>
            <person name="Ishizawa H."/>
            <person name="Kuroda M."/>
            <person name="Morikawa M."/>
            <person name="Ike M."/>
        </authorList>
    </citation>
    <scope>NUCLEOTIDE SEQUENCE [LARGE SCALE GENOMIC DNA]</scope>
    <source>
        <strain evidence="2">H3</strain>
    </source>
</reference>
<dbReference type="KEGG" id="amah:DLM_0889"/>
<evidence type="ECO:0000313" key="1">
    <source>
        <dbReference type="EMBL" id="BBF84529.1"/>
    </source>
</evidence>
<dbReference type="OrthoDB" id="5460653at2"/>
<dbReference type="AlphaFoldDB" id="A0A3G9GCZ5"/>
<dbReference type="Pfam" id="PF06252">
    <property type="entry name" value="GemA"/>
    <property type="match status" value="1"/>
</dbReference>
<name>A0A3G9GCZ5_9NEIS</name>
<gene>
    <name evidence="1" type="ORF">DLM_0889</name>
</gene>
<dbReference type="EMBL" id="AP018823">
    <property type="protein sequence ID" value="BBF84529.1"/>
    <property type="molecule type" value="Genomic_DNA"/>
</dbReference>
<dbReference type="Proteomes" id="UP000198290">
    <property type="component" value="Chromosome"/>
</dbReference>
<evidence type="ECO:0000313" key="2">
    <source>
        <dbReference type="Proteomes" id="UP000198290"/>
    </source>
</evidence>
<dbReference type="InterPro" id="IPR009363">
    <property type="entry name" value="Phage_Mu_Gp16"/>
</dbReference>
<protein>
    <submittedName>
        <fullName evidence="1">Phage protein</fullName>
    </submittedName>
</protein>
<reference evidence="1 2" key="2">
    <citation type="journal article" date="2017" name="Genome Announc.">
        <title>Draft genome sequence of Aquitalea magnusonii strain H3, a plant growth-promoting bacterium of duckweed Lemna minor.</title>
        <authorList>
            <person name="Ishizawa H."/>
            <person name="Kuroda M."/>
            <person name="Ike M."/>
        </authorList>
    </citation>
    <scope>NUCLEOTIDE SEQUENCE [LARGE SCALE GENOMIC DNA]</scope>
    <source>
        <strain evidence="1 2">H3</strain>
    </source>
</reference>
<sequence>MTDRRKAMISKIHIARQQLQMADDSYRSLLARLADGKTSSTTLTLAQLDLVLAEFKRLGFVQKPARKHGRRPKPVDSRETLIAKIEAQLSSAGRPWDYAHSLAKRMYRVEKLEWLNNEQLQGVMVALVYDAKRHGRPA</sequence>
<accession>A0A3G9GCZ5</accession>
<dbReference type="RefSeq" id="WP_089084341.1">
    <property type="nucleotide sequence ID" value="NZ_AP018823.1"/>
</dbReference>
<keyword evidence="2" id="KW-1185">Reference proteome</keyword>